<gene>
    <name evidence="2" type="ORF">g.19846</name>
</gene>
<dbReference type="AlphaFoldDB" id="A0A1B6L3R6"/>
<proteinExistence type="predicted"/>
<organism evidence="2">
    <name type="scientific">Graphocephala atropunctata</name>
    <dbReference type="NCBI Taxonomy" id="36148"/>
    <lineage>
        <taxon>Eukaryota</taxon>
        <taxon>Metazoa</taxon>
        <taxon>Ecdysozoa</taxon>
        <taxon>Arthropoda</taxon>
        <taxon>Hexapoda</taxon>
        <taxon>Insecta</taxon>
        <taxon>Pterygota</taxon>
        <taxon>Neoptera</taxon>
        <taxon>Paraneoptera</taxon>
        <taxon>Hemiptera</taxon>
        <taxon>Auchenorrhyncha</taxon>
        <taxon>Membracoidea</taxon>
        <taxon>Cicadellidae</taxon>
        <taxon>Cicadellinae</taxon>
        <taxon>Cicadellini</taxon>
        <taxon>Graphocephala</taxon>
    </lineage>
</organism>
<feature type="compositionally biased region" description="Basic residues" evidence="1">
    <location>
        <begin position="20"/>
        <end position="38"/>
    </location>
</feature>
<feature type="region of interest" description="Disordered" evidence="1">
    <location>
        <begin position="110"/>
        <end position="145"/>
    </location>
</feature>
<protein>
    <recommendedName>
        <fullName evidence="3">HTH psq-type domain-containing protein</fullName>
    </recommendedName>
</protein>
<evidence type="ECO:0000256" key="1">
    <source>
        <dbReference type="SAM" id="MobiDB-lite"/>
    </source>
</evidence>
<feature type="region of interest" description="Disordered" evidence="1">
    <location>
        <begin position="1"/>
        <end position="64"/>
    </location>
</feature>
<evidence type="ECO:0000313" key="2">
    <source>
        <dbReference type="EMBL" id="JAT18305.1"/>
    </source>
</evidence>
<reference evidence="2" key="1">
    <citation type="submission" date="2015-11" db="EMBL/GenBank/DDBJ databases">
        <title>De novo transcriptome assembly of four potential Pierce s Disease insect vectors from Arizona vineyards.</title>
        <authorList>
            <person name="Tassone E.E."/>
        </authorList>
    </citation>
    <scope>NUCLEOTIDE SEQUENCE</scope>
</reference>
<sequence>MYSADVTAGTTPNNSQAKKAPAKKGGNKKKGGKKKKAPAKAAGGDGDEKPKGRPKVEKKWTEEDLKKAIALVKSGESAWTISRQFGIKYNILSAATKVSYYGLMYSKCKGEDKKGKEKDGEKKDKTGDEKEEKMEEDDVKKEDQN</sequence>
<evidence type="ECO:0008006" key="3">
    <source>
        <dbReference type="Google" id="ProtNLM"/>
    </source>
</evidence>
<accession>A0A1B6L3R6</accession>
<name>A0A1B6L3R6_9HEMI</name>
<dbReference type="EMBL" id="GEBQ01021672">
    <property type="protein sequence ID" value="JAT18305.1"/>
    <property type="molecule type" value="Transcribed_RNA"/>
</dbReference>
<feature type="compositionally biased region" description="Basic and acidic residues" evidence="1">
    <location>
        <begin position="46"/>
        <end position="64"/>
    </location>
</feature>